<dbReference type="GO" id="GO:0003937">
    <property type="term" value="F:IMP cyclohydrolase activity"/>
    <property type="evidence" value="ECO:0007669"/>
    <property type="project" value="InterPro"/>
</dbReference>
<reference evidence="7" key="2">
    <citation type="journal article" date="2020" name="mSystems">
        <title>Genome- and Community-Level Interaction Insights into Carbon Utilization and Element Cycling Functions of Hydrothermarchaeota in Hydrothermal Sediment.</title>
        <authorList>
            <person name="Zhou Z."/>
            <person name="Liu Y."/>
            <person name="Xu W."/>
            <person name="Pan J."/>
            <person name="Luo Z.H."/>
            <person name="Li M."/>
        </authorList>
    </citation>
    <scope>NUCLEOTIDE SEQUENCE [LARGE SCALE GENOMIC DNA]</scope>
    <source>
        <strain evidence="8">SpSt-604</strain>
        <strain evidence="7">SpSt-640</strain>
    </source>
</reference>
<keyword evidence="1" id="KW-0808">Transferase</keyword>
<dbReference type="CDD" id="cd01421">
    <property type="entry name" value="IMPCH"/>
    <property type="match status" value="1"/>
</dbReference>
<keyword evidence="3 6" id="KW-0378">Hydrolase</keyword>
<dbReference type="PANTHER" id="PTHR11692">
    <property type="entry name" value="BIFUNCTIONAL PURINE BIOSYNTHESIS PROTEIN PURH"/>
    <property type="match status" value="1"/>
</dbReference>
<accession>A0A172T134</accession>
<dbReference type="SMART" id="SM00798">
    <property type="entry name" value="AICARFT_IMPCHas"/>
    <property type="match status" value="1"/>
</dbReference>
<dbReference type="PATRIC" id="fig|93466.3.peg.99"/>
<dbReference type="GO" id="GO:0005829">
    <property type="term" value="C:cytosol"/>
    <property type="evidence" value="ECO:0007669"/>
    <property type="project" value="TreeGrafter"/>
</dbReference>
<dbReference type="PANTHER" id="PTHR11692:SF0">
    <property type="entry name" value="BIFUNCTIONAL PURINE BIOSYNTHESIS PROTEIN ATIC"/>
    <property type="match status" value="1"/>
</dbReference>
<evidence type="ECO:0000313" key="9">
    <source>
        <dbReference type="Proteomes" id="UP000077096"/>
    </source>
</evidence>
<dbReference type="KEGG" id="fng:JM64_00505"/>
<sequence>MNIKRALISVSDKTGVVEFAKELHTRGVEIISTGGTAKLLADAGIPVKQVSEITGFPEILGGRVKTLHPFIFGAILANFDEQSHIADLEEHSIIPIDMVVVNLYPFEEVQKQTRDEDTLIENIDIGGVALLRAAAKNHRNVVVVCDPNDYQKIIKLIDSCGDVPLHDRRMFALKAFYYTMKYDSTIHKVLSELFASEKYEHMTFEKFSTPQTSYEILDDVNEKFVKLSKYTKQATAITLGAIVVASEPDLVIGFNDSFPVSMVNLKASGGRICDLTGSTVVLRSLTNDMVRKLRESTFITIAFEEIEDEEYAKDTLKEKELIRFSYTVDITEVDKIPVAQMVGNMMLKKLVKPWNIFQLLLSFMPKNTLIAEQEDGFFRFETCLADIMENLEKILTISEKTGTKILNIYTNAEIDSLFTKICGERGINIFTF</sequence>
<gene>
    <name evidence="8" type="ORF">ENT72_06670</name>
    <name evidence="7" type="ORF">ENU12_04920</name>
    <name evidence="6" type="ORF">JM64_00505</name>
</gene>
<dbReference type="FunFam" id="3.40.50.1380:FF:000001">
    <property type="entry name" value="Bifunctional purine biosynthesis protein PurH"/>
    <property type="match status" value="1"/>
</dbReference>
<evidence type="ECO:0000313" key="6">
    <source>
        <dbReference type="EMBL" id="ANE40674.1"/>
    </source>
</evidence>
<dbReference type="OrthoDB" id="9802065at2"/>
<dbReference type="InterPro" id="IPR011607">
    <property type="entry name" value="MGS-like_dom"/>
</dbReference>
<dbReference type="AlphaFoldDB" id="A0A172T134"/>
<evidence type="ECO:0000256" key="2">
    <source>
        <dbReference type="ARBA" id="ARBA00022755"/>
    </source>
</evidence>
<evidence type="ECO:0000259" key="5">
    <source>
        <dbReference type="PROSITE" id="PS51855"/>
    </source>
</evidence>
<evidence type="ECO:0000256" key="4">
    <source>
        <dbReference type="ARBA" id="ARBA00023268"/>
    </source>
</evidence>
<protein>
    <submittedName>
        <fullName evidence="6">IMP cyclohydrolase</fullName>
    </submittedName>
</protein>
<name>A0A172T134_FERPE</name>
<evidence type="ECO:0000313" key="7">
    <source>
        <dbReference type="EMBL" id="HGQ77245.1"/>
    </source>
</evidence>
<evidence type="ECO:0000256" key="3">
    <source>
        <dbReference type="ARBA" id="ARBA00022801"/>
    </source>
</evidence>
<dbReference type="Pfam" id="PF01808">
    <property type="entry name" value="AICARFT_IMPCHas"/>
    <property type="match status" value="1"/>
</dbReference>
<dbReference type="PROSITE" id="PS51855">
    <property type="entry name" value="MGS"/>
    <property type="match status" value="1"/>
</dbReference>
<dbReference type="InterPro" id="IPR002695">
    <property type="entry name" value="PurH-like"/>
</dbReference>
<evidence type="ECO:0000256" key="1">
    <source>
        <dbReference type="ARBA" id="ARBA00022679"/>
    </source>
</evidence>
<dbReference type="Gene3D" id="3.40.50.1380">
    <property type="entry name" value="Methylglyoxal synthase-like domain"/>
    <property type="match status" value="1"/>
</dbReference>
<organism evidence="6 9">
    <name type="scientific">Fervidobacterium pennivorans</name>
    <dbReference type="NCBI Taxonomy" id="93466"/>
    <lineage>
        <taxon>Bacteria</taxon>
        <taxon>Thermotogati</taxon>
        <taxon>Thermotogota</taxon>
        <taxon>Thermotogae</taxon>
        <taxon>Thermotogales</taxon>
        <taxon>Fervidobacteriaceae</taxon>
        <taxon>Fervidobacterium</taxon>
    </lineage>
</organism>
<dbReference type="SUPFAM" id="SSF52335">
    <property type="entry name" value="Methylglyoxal synthase-like"/>
    <property type="match status" value="1"/>
</dbReference>
<keyword evidence="2" id="KW-0658">Purine biosynthesis</keyword>
<evidence type="ECO:0000313" key="8">
    <source>
        <dbReference type="EMBL" id="HGU42579.1"/>
    </source>
</evidence>
<keyword evidence="4" id="KW-0511">Multifunctional enzyme</keyword>
<dbReference type="EMBL" id="DTBH01000113">
    <property type="protein sequence ID" value="HGQ77245.1"/>
    <property type="molecule type" value="Genomic_DNA"/>
</dbReference>
<dbReference type="EMBL" id="CP011393">
    <property type="protein sequence ID" value="ANE40674.1"/>
    <property type="molecule type" value="Genomic_DNA"/>
</dbReference>
<dbReference type="GO" id="GO:0004643">
    <property type="term" value="F:phosphoribosylaminoimidazolecarboxamide formyltransferase activity"/>
    <property type="evidence" value="ECO:0007669"/>
    <property type="project" value="InterPro"/>
</dbReference>
<feature type="domain" description="MGS-like" evidence="5">
    <location>
        <begin position="1"/>
        <end position="145"/>
    </location>
</feature>
<dbReference type="GO" id="GO:0006189">
    <property type="term" value="P:'de novo' IMP biosynthetic process"/>
    <property type="evidence" value="ECO:0007669"/>
    <property type="project" value="TreeGrafter"/>
</dbReference>
<dbReference type="EMBL" id="DSZT01000211">
    <property type="protein sequence ID" value="HGU42579.1"/>
    <property type="molecule type" value="Genomic_DNA"/>
</dbReference>
<reference evidence="6 9" key="1">
    <citation type="submission" date="2014-08" db="EMBL/GenBank/DDBJ databases">
        <title>Fervidobacterium pennivorans DYC genome.</title>
        <authorList>
            <person name="Wushke S."/>
        </authorList>
    </citation>
    <scope>NUCLEOTIDE SEQUENCE [LARGE SCALE GENOMIC DNA]</scope>
    <source>
        <strain evidence="6 9">DYC</strain>
    </source>
</reference>
<dbReference type="Pfam" id="PF02142">
    <property type="entry name" value="MGS"/>
    <property type="match status" value="1"/>
</dbReference>
<dbReference type="Proteomes" id="UP000077096">
    <property type="component" value="Chromosome"/>
</dbReference>
<dbReference type="SMART" id="SM00851">
    <property type="entry name" value="MGS"/>
    <property type="match status" value="1"/>
</dbReference>
<proteinExistence type="predicted"/>
<dbReference type="InterPro" id="IPR036914">
    <property type="entry name" value="MGS-like_dom_sf"/>
</dbReference>